<keyword evidence="2" id="KW-1185">Reference proteome</keyword>
<sequence length="306" mass="33380">MTSASSKVSSYQLLQAFILAVFAVPPAIDLVRGKSIVKPTLMEWITALLCSLMLYLISRPDLSAAINTAPGSGYTSSRPQRPKKSRKKTNGAGKKASHGERGNSNDGVPHPERPGSDLSHMQFTSDTFAGPSTSAPGGRSLDTLSFGAWQVLGLVHDIARRHSHTLVLTVQRTRSKRPRTFYALHDVQIAPLTEAAVPFARRFGQPPTRMLAQVDAVTRAQGHLGTVLVMVYEQGADDKRSPREMLATGEEGFVIQLLTLYNVARRELFKLAMMSAAVQTPPDMWKLCIKNSLDGGAYSPRFVPQP</sequence>
<accession>A0ACB8R7Z3</accession>
<dbReference type="EMBL" id="MU276210">
    <property type="protein sequence ID" value="KAI0040284.1"/>
    <property type="molecule type" value="Genomic_DNA"/>
</dbReference>
<reference evidence="1" key="2">
    <citation type="journal article" date="2022" name="New Phytol.">
        <title>Evolutionary transition to the ectomycorrhizal habit in the genomes of a hyperdiverse lineage of mushroom-forming fungi.</title>
        <authorList>
            <person name="Looney B."/>
            <person name="Miyauchi S."/>
            <person name="Morin E."/>
            <person name="Drula E."/>
            <person name="Courty P.E."/>
            <person name="Kohler A."/>
            <person name="Kuo A."/>
            <person name="LaButti K."/>
            <person name="Pangilinan J."/>
            <person name="Lipzen A."/>
            <person name="Riley R."/>
            <person name="Andreopoulos W."/>
            <person name="He G."/>
            <person name="Johnson J."/>
            <person name="Nolan M."/>
            <person name="Tritt A."/>
            <person name="Barry K.W."/>
            <person name="Grigoriev I.V."/>
            <person name="Nagy L.G."/>
            <person name="Hibbett D."/>
            <person name="Henrissat B."/>
            <person name="Matheny P.B."/>
            <person name="Labbe J."/>
            <person name="Martin F.M."/>
        </authorList>
    </citation>
    <scope>NUCLEOTIDE SEQUENCE</scope>
    <source>
        <strain evidence="1">FP105234-sp</strain>
    </source>
</reference>
<gene>
    <name evidence="1" type="ORF">FA95DRAFT_1577062</name>
</gene>
<reference evidence="1" key="1">
    <citation type="submission" date="2021-02" db="EMBL/GenBank/DDBJ databases">
        <authorList>
            <consortium name="DOE Joint Genome Institute"/>
            <person name="Ahrendt S."/>
            <person name="Looney B.P."/>
            <person name="Miyauchi S."/>
            <person name="Morin E."/>
            <person name="Drula E."/>
            <person name="Courty P.E."/>
            <person name="Chicoki N."/>
            <person name="Fauchery L."/>
            <person name="Kohler A."/>
            <person name="Kuo A."/>
            <person name="Labutti K."/>
            <person name="Pangilinan J."/>
            <person name="Lipzen A."/>
            <person name="Riley R."/>
            <person name="Andreopoulos W."/>
            <person name="He G."/>
            <person name="Johnson J."/>
            <person name="Barry K.W."/>
            <person name="Grigoriev I.V."/>
            <person name="Nagy L."/>
            <person name="Hibbett D."/>
            <person name="Henrissat B."/>
            <person name="Matheny P.B."/>
            <person name="Labbe J."/>
            <person name="Martin F."/>
        </authorList>
    </citation>
    <scope>NUCLEOTIDE SEQUENCE</scope>
    <source>
        <strain evidence="1">FP105234-sp</strain>
    </source>
</reference>
<dbReference type="Proteomes" id="UP000814033">
    <property type="component" value="Unassembled WGS sequence"/>
</dbReference>
<evidence type="ECO:0000313" key="2">
    <source>
        <dbReference type="Proteomes" id="UP000814033"/>
    </source>
</evidence>
<proteinExistence type="predicted"/>
<protein>
    <submittedName>
        <fullName evidence="1">Uncharacterized protein</fullName>
    </submittedName>
</protein>
<name>A0ACB8R7Z3_9AGAM</name>
<evidence type="ECO:0000313" key="1">
    <source>
        <dbReference type="EMBL" id="KAI0040284.1"/>
    </source>
</evidence>
<organism evidence="1 2">
    <name type="scientific">Auriscalpium vulgare</name>
    <dbReference type="NCBI Taxonomy" id="40419"/>
    <lineage>
        <taxon>Eukaryota</taxon>
        <taxon>Fungi</taxon>
        <taxon>Dikarya</taxon>
        <taxon>Basidiomycota</taxon>
        <taxon>Agaricomycotina</taxon>
        <taxon>Agaricomycetes</taxon>
        <taxon>Russulales</taxon>
        <taxon>Auriscalpiaceae</taxon>
        <taxon>Auriscalpium</taxon>
    </lineage>
</organism>
<comment type="caution">
    <text evidence="1">The sequence shown here is derived from an EMBL/GenBank/DDBJ whole genome shotgun (WGS) entry which is preliminary data.</text>
</comment>